<dbReference type="Pfam" id="PF09946">
    <property type="entry name" value="DUF2178"/>
    <property type="match status" value="1"/>
</dbReference>
<proteinExistence type="predicted"/>
<feature type="transmembrane region" description="Helical" evidence="1">
    <location>
        <begin position="27"/>
        <end position="47"/>
    </location>
</feature>
<keyword evidence="1" id="KW-0472">Membrane</keyword>
<sequence length="151" mass="16453">MNEAQTSDGSLSEGRKRLQQRKRYKRLFYGTLTAGIVGYLALLGVWNRVGGDAVAVGAVGVYWGAFVLGLAILHFGPSEIEDEREQEINAEASGRTIGIAALILILGAPGSATLEQTGVYTAPSWFSGMMWGYALLFGIFAVSHWYTKRQY</sequence>
<reference evidence="2 3" key="1">
    <citation type="journal article" date="2019" name="Int. J. Syst. Evol. Microbiol.">
        <title>The Global Catalogue of Microorganisms (GCM) 10K type strain sequencing project: providing services to taxonomists for standard genome sequencing and annotation.</title>
        <authorList>
            <consortium name="The Broad Institute Genomics Platform"/>
            <consortium name="The Broad Institute Genome Sequencing Center for Infectious Disease"/>
            <person name="Wu L."/>
            <person name="Ma J."/>
        </authorList>
    </citation>
    <scope>NUCLEOTIDE SEQUENCE [LARGE SCALE GENOMIC DNA]</scope>
    <source>
        <strain evidence="2 3">JCM 30072</strain>
    </source>
</reference>
<dbReference type="RefSeq" id="WP_267164090.1">
    <property type="nucleotide sequence ID" value="NZ_CP112972.1"/>
</dbReference>
<dbReference type="InterPro" id="IPR019235">
    <property type="entry name" value="DUF2178_TM"/>
</dbReference>
<evidence type="ECO:0000313" key="3">
    <source>
        <dbReference type="Proteomes" id="UP001596445"/>
    </source>
</evidence>
<keyword evidence="1" id="KW-0812">Transmembrane</keyword>
<gene>
    <name evidence="2" type="ORF">ACFQQG_08945</name>
</gene>
<dbReference type="AlphaFoldDB" id="A0ABD5W3T5"/>
<protein>
    <recommendedName>
        <fullName evidence="4">DUF2178 domain-containing protein</fullName>
    </recommendedName>
</protein>
<evidence type="ECO:0008006" key="4">
    <source>
        <dbReference type="Google" id="ProtNLM"/>
    </source>
</evidence>
<keyword evidence="3" id="KW-1185">Reference proteome</keyword>
<evidence type="ECO:0000313" key="2">
    <source>
        <dbReference type="EMBL" id="MFC7058284.1"/>
    </source>
</evidence>
<feature type="transmembrane region" description="Helical" evidence="1">
    <location>
        <begin position="53"/>
        <end position="75"/>
    </location>
</feature>
<comment type="caution">
    <text evidence="2">The sequence shown here is derived from an EMBL/GenBank/DDBJ whole genome shotgun (WGS) entry which is preliminary data.</text>
</comment>
<evidence type="ECO:0000256" key="1">
    <source>
        <dbReference type="SAM" id="Phobius"/>
    </source>
</evidence>
<dbReference type="Proteomes" id="UP001596445">
    <property type="component" value="Unassembled WGS sequence"/>
</dbReference>
<name>A0ABD5W3T5_9EURY</name>
<feature type="transmembrane region" description="Helical" evidence="1">
    <location>
        <begin position="126"/>
        <end position="146"/>
    </location>
</feature>
<accession>A0ABD5W3T5</accession>
<feature type="transmembrane region" description="Helical" evidence="1">
    <location>
        <begin position="96"/>
        <end position="114"/>
    </location>
</feature>
<dbReference type="GeneID" id="76630259"/>
<organism evidence="2 3">
    <name type="scientific">Halovenus salina</name>
    <dbReference type="NCBI Taxonomy" id="1510225"/>
    <lineage>
        <taxon>Archaea</taxon>
        <taxon>Methanobacteriati</taxon>
        <taxon>Methanobacteriota</taxon>
        <taxon>Stenosarchaea group</taxon>
        <taxon>Halobacteria</taxon>
        <taxon>Halobacteriales</taxon>
        <taxon>Haloarculaceae</taxon>
        <taxon>Halovenus</taxon>
    </lineage>
</organism>
<keyword evidence="1" id="KW-1133">Transmembrane helix</keyword>
<dbReference type="EMBL" id="JBHSZI010000001">
    <property type="protein sequence ID" value="MFC7058284.1"/>
    <property type="molecule type" value="Genomic_DNA"/>
</dbReference>